<dbReference type="AlphaFoldDB" id="A0A1H2YRT0"/>
<keyword evidence="1 2" id="KW-0808">Transferase</keyword>
<accession>A0A1H2YRT0</accession>
<dbReference type="STRING" id="762486.SAMN05444411_10336"/>
<gene>
    <name evidence="2" type="ORF">SAMN05444411_10336</name>
</gene>
<dbReference type="SUPFAM" id="SSF53756">
    <property type="entry name" value="UDP-Glycosyltransferase/glycogen phosphorylase"/>
    <property type="match status" value="1"/>
</dbReference>
<dbReference type="PANTHER" id="PTHR46401">
    <property type="entry name" value="GLYCOSYLTRANSFERASE WBBK-RELATED"/>
    <property type="match status" value="1"/>
</dbReference>
<dbReference type="Pfam" id="PF13692">
    <property type="entry name" value="Glyco_trans_1_4"/>
    <property type="match status" value="1"/>
</dbReference>
<protein>
    <submittedName>
        <fullName evidence="2">Glycosyltransferase involved in cell wall bisynthesis</fullName>
    </submittedName>
</protein>
<dbReference type="EMBL" id="FNNJ01000003">
    <property type="protein sequence ID" value="SDX07745.1"/>
    <property type="molecule type" value="Genomic_DNA"/>
</dbReference>
<proteinExistence type="predicted"/>
<dbReference type="Proteomes" id="UP000199595">
    <property type="component" value="Unassembled WGS sequence"/>
</dbReference>
<sequence length="404" mass="46619">MIKGKDIIIVGIQPWDIEIGSNCKNIAVEMSRNNRILYVNSPLDRISKFKERKTEKIKKRIRIKSGKEADLVSINSNMWTFYPKTTIESINWIGSKKIFDSVNRMNTKKFTNDIKSAIDRLGFKNFIIFNDSSMFLGQHLKEFLQPALYIYYMRDYLTKNPYWKKHGVRLEPKLIENADLVVNNSTLYAEYGAKYNKHCYMVGQGCDTSLFNDLERDIQASKDFEGLPKPIIGYVGFLSSRRLSIDIIEHIAVAKPEWSIVLVGPEDENFKSSNLHNLSNVYFLGSKDSSELPNYIKGFDVAINPQLINDATIGNYPRKIDEYLAMGKPTLASATKAMDYFKDYTYLGKTKEDYVILAEKALKENNENLETKRRTYGTSHSWENNVKEIYKYTELVAKEKGIKI</sequence>
<dbReference type="Gene3D" id="3.40.50.11010">
    <property type="match status" value="1"/>
</dbReference>
<keyword evidence="3" id="KW-1185">Reference proteome</keyword>
<evidence type="ECO:0000256" key="1">
    <source>
        <dbReference type="ARBA" id="ARBA00022679"/>
    </source>
</evidence>
<dbReference type="OrthoDB" id="9816564at2"/>
<dbReference type="PANTHER" id="PTHR46401:SF2">
    <property type="entry name" value="GLYCOSYLTRANSFERASE WBBK-RELATED"/>
    <property type="match status" value="1"/>
</dbReference>
<dbReference type="Gene3D" id="3.40.50.2000">
    <property type="entry name" value="Glycogen Phosphorylase B"/>
    <property type="match status" value="1"/>
</dbReference>
<evidence type="ECO:0000313" key="2">
    <source>
        <dbReference type="EMBL" id="SDX07745.1"/>
    </source>
</evidence>
<reference evidence="3" key="1">
    <citation type="submission" date="2016-10" db="EMBL/GenBank/DDBJ databases">
        <authorList>
            <person name="Varghese N."/>
            <person name="Submissions S."/>
        </authorList>
    </citation>
    <scope>NUCLEOTIDE SEQUENCE [LARGE SCALE GENOMIC DNA]</scope>
    <source>
        <strain evidence="3">DSM 24956</strain>
    </source>
</reference>
<organism evidence="2 3">
    <name type="scientific">Lutibacter oricola</name>
    <dbReference type="NCBI Taxonomy" id="762486"/>
    <lineage>
        <taxon>Bacteria</taxon>
        <taxon>Pseudomonadati</taxon>
        <taxon>Bacteroidota</taxon>
        <taxon>Flavobacteriia</taxon>
        <taxon>Flavobacteriales</taxon>
        <taxon>Flavobacteriaceae</taxon>
        <taxon>Lutibacter</taxon>
    </lineage>
</organism>
<evidence type="ECO:0000313" key="3">
    <source>
        <dbReference type="Proteomes" id="UP000199595"/>
    </source>
</evidence>
<dbReference type="GO" id="GO:0009103">
    <property type="term" value="P:lipopolysaccharide biosynthetic process"/>
    <property type="evidence" value="ECO:0007669"/>
    <property type="project" value="TreeGrafter"/>
</dbReference>
<name>A0A1H2YRT0_9FLAO</name>
<dbReference type="GO" id="GO:0016757">
    <property type="term" value="F:glycosyltransferase activity"/>
    <property type="evidence" value="ECO:0007669"/>
    <property type="project" value="TreeGrafter"/>
</dbReference>
<dbReference type="RefSeq" id="WP_090122057.1">
    <property type="nucleotide sequence ID" value="NZ_FNNJ01000003.1"/>
</dbReference>